<accession>K2PZ33</accession>
<dbReference type="NCBIfam" id="TIGR01376">
    <property type="entry name" value="POMP_repeat"/>
    <property type="match status" value="1"/>
</dbReference>
<dbReference type="Pfam" id="PF02415">
    <property type="entry name" value="Chlam_PMP"/>
    <property type="match status" value="4"/>
</dbReference>
<organism evidence="8 9">
    <name type="scientific">Galbibacter marinus</name>
    <dbReference type="NCBI Taxonomy" id="555500"/>
    <lineage>
        <taxon>Bacteria</taxon>
        <taxon>Pseudomonadati</taxon>
        <taxon>Bacteroidota</taxon>
        <taxon>Flavobacteriia</taxon>
        <taxon>Flavobacteriales</taxon>
        <taxon>Flavobacteriaceae</taxon>
        <taxon>Galbibacter</taxon>
    </lineage>
</organism>
<keyword evidence="4" id="KW-0964">Secreted</keyword>
<sequence length="824" mass="88277">MAQNSIYVAPNSSGNGTSWQNPSNIQDAISNASTNDTIKLKEGVYMISTTLNIEDQLNILGGYSGIGNARDPHTYNSILDGGNQVSMVHMTIQSNESTIDGVYFEKGFGTIYAGGLTIYGSRVKVLNCVFRNNVSESTIGSAAVNIRADEVLIENSLFENNQVIRKDRPEGNMGGAAIHIRHHDNTRIVDCEFINNTSYYSGGAISSWGPNTSIENCLFAGNHTQEDGGAIYINFDDLSVTNCVFTNNTASENGGALFNNNGQLKVSKSVLKDNSASSYGGGLYGKFNEISLSKVSFENNQASLQGGAIYCSSSTIAITDAIFWNNKASTGGGAIYNGEIITLSNIDFIGNNNSAFLIGPFTTNTLYNSIFYNNTSLESLPGAAPDIALQEFANPNSLSLEIVQNILQESPIHGIYHDNLIGIDPYFIDESTGDFNLQHASPAIDAGKVLLYNSVSDVNAGISEDLAGNNRLTANNIDIGAYEYSSILNCTKLSSPLNNSADVAIDTDIQWEAIAEATGYRISIGTTSGGTDIADNLDVGDVTSYSHPSDFPEDTTIYVSITPYNEAGDATACSEEQFTTEKLLEAPSCTQFISPIDGESDVALNAVLQWEIITDASGYRISLGTTSGGTDIADNLDVGNVTSYSHPSDFPEDTTIYMSITPYNEAGDATTCSEEQFTTEKLLEAPPCTWLISPIDGESDVALNAVLQWDTVTEATGYRISIGTISGGTDIADNLDVGNVTSYSHPIHFPEDTTIYVSITPYNEAGDATTCSEEQFTTEKLLEAPSCTQFISPIDGESDVALNAVLQWEIITFCNGMLLQKPLV</sequence>
<dbReference type="eggNOG" id="COG5492">
    <property type="taxonomic scope" value="Bacteria"/>
</dbReference>
<evidence type="ECO:0000313" key="8">
    <source>
        <dbReference type="EMBL" id="EKF53861.1"/>
    </source>
</evidence>
<feature type="non-terminal residue" evidence="8">
    <location>
        <position position="824"/>
    </location>
</feature>
<dbReference type="InterPro" id="IPR012334">
    <property type="entry name" value="Pectin_lyas_fold"/>
</dbReference>
<evidence type="ECO:0000313" key="9">
    <source>
        <dbReference type="Proteomes" id="UP000007364"/>
    </source>
</evidence>
<protein>
    <submittedName>
        <fullName evidence="8">Fibronectin, type III</fullName>
    </submittedName>
</protein>
<dbReference type="Proteomes" id="UP000007364">
    <property type="component" value="Unassembled WGS sequence"/>
</dbReference>
<evidence type="ECO:0000256" key="6">
    <source>
        <dbReference type="ARBA" id="ARBA00023136"/>
    </source>
</evidence>
<dbReference type="eggNOG" id="COG4733">
    <property type="taxonomic scope" value="Bacteria"/>
</dbReference>
<name>K2PZ33_9FLAO</name>
<dbReference type="InterPro" id="IPR006626">
    <property type="entry name" value="PbH1"/>
</dbReference>
<dbReference type="GO" id="GO:0005576">
    <property type="term" value="C:extracellular region"/>
    <property type="evidence" value="ECO:0007669"/>
    <property type="project" value="UniProtKB-SubCell"/>
</dbReference>
<keyword evidence="5" id="KW-0732">Signal</keyword>
<dbReference type="PANTHER" id="PTHR11319">
    <property type="entry name" value="G PROTEIN-COUPLED RECEPTOR-RELATED"/>
    <property type="match status" value="1"/>
</dbReference>
<reference evidence="8 9" key="1">
    <citation type="journal article" date="2012" name="J. Bacteriol.">
        <title>Genome Sequence of Galbibacter marinum Type Strain ck-I2-15.</title>
        <authorList>
            <person name="Lai Q."/>
            <person name="Li C."/>
            <person name="Shao Z."/>
        </authorList>
    </citation>
    <scope>NUCLEOTIDE SEQUENCE [LARGE SCALE GENOMIC DNA]</scope>
    <source>
        <strain evidence="9">ck-I2-15</strain>
    </source>
</reference>
<dbReference type="EMBL" id="AMSG01000047">
    <property type="protein sequence ID" value="EKF53861.1"/>
    <property type="molecule type" value="Genomic_DNA"/>
</dbReference>
<evidence type="ECO:0000256" key="3">
    <source>
        <dbReference type="ARBA" id="ARBA00004613"/>
    </source>
</evidence>
<dbReference type="Gene3D" id="2.60.40.10">
    <property type="entry name" value="Immunoglobulins"/>
    <property type="match status" value="3"/>
</dbReference>
<keyword evidence="7" id="KW-0998">Cell outer membrane</keyword>
<dbReference type="GO" id="GO:0009279">
    <property type="term" value="C:cell outer membrane"/>
    <property type="evidence" value="ECO:0007669"/>
    <property type="project" value="UniProtKB-SubCell"/>
</dbReference>
<dbReference type="NCBIfam" id="NF041518">
    <property type="entry name" value="choice_anch_Q"/>
    <property type="match status" value="1"/>
</dbReference>
<dbReference type="PANTHER" id="PTHR11319:SF35">
    <property type="entry name" value="OUTER MEMBRANE PROTEIN PMPC-RELATED"/>
    <property type="match status" value="1"/>
</dbReference>
<dbReference type="InterPro" id="IPR059226">
    <property type="entry name" value="Choice_anch_Q_dom"/>
</dbReference>
<dbReference type="SMART" id="SM00710">
    <property type="entry name" value="PbH1"/>
    <property type="match status" value="8"/>
</dbReference>
<keyword evidence="9" id="KW-1185">Reference proteome</keyword>
<dbReference type="Gene3D" id="2.160.20.10">
    <property type="entry name" value="Single-stranded right-handed beta-helix, Pectin lyase-like"/>
    <property type="match status" value="1"/>
</dbReference>
<keyword evidence="6" id="KW-0472">Membrane</keyword>
<proteinExistence type="predicted"/>
<comment type="subcellular location">
    <subcellularLocation>
        <location evidence="1">Cell envelope</location>
    </subcellularLocation>
    <subcellularLocation>
        <location evidence="2">Cell outer membrane</location>
    </subcellularLocation>
    <subcellularLocation>
        <location evidence="3">Secreted</location>
    </subcellularLocation>
</comment>
<gene>
    <name evidence="8" type="ORF">I215_15412</name>
</gene>
<evidence type="ECO:0000256" key="7">
    <source>
        <dbReference type="ARBA" id="ARBA00023237"/>
    </source>
</evidence>
<evidence type="ECO:0000256" key="2">
    <source>
        <dbReference type="ARBA" id="ARBA00004442"/>
    </source>
</evidence>
<dbReference type="SUPFAM" id="SSF51126">
    <property type="entry name" value="Pectin lyase-like"/>
    <property type="match status" value="2"/>
</dbReference>
<comment type="caution">
    <text evidence="8">The sequence shown here is derived from an EMBL/GenBank/DDBJ whole genome shotgun (WGS) entry which is preliminary data.</text>
</comment>
<dbReference type="InterPro" id="IPR013783">
    <property type="entry name" value="Ig-like_fold"/>
</dbReference>
<dbReference type="AlphaFoldDB" id="K2PZ33"/>
<evidence type="ECO:0000256" key="5">
    <source>
        <dbReference type="ARBA" id="ARBA00022729"/>
    </source>
</evidence>
<evidence type="ECO:0000256" key="1">
    <source>
        <dbReference type="ARBA" id="ARBA00004196"/>
    </source>
</evidence>
<evidence type="ECO:0000256" key="4">
    <source>
        <dbReference type="ARBA" id="ARBA00022525"/>
    </source>
</evidence>
<dbReference type="STRING" id="555500.I215_15412"/>
<dbReference type="InterPro" id="IPR003368">
    <property type="entry name" value="POMP_repeat"/>
</dbReference>
<dbReference type="InterPro" id="IPR011050">
    <property type="entry name" value="Pectin_lyase_fold/virulence"/>
</dbReference>